<dbReference type="InterPro" id="IPR000792">
    <property type="entry name" value="Tscrpt_reg_LuxR_C"/>
</dbReference>
<dbReference type="PROSITE" id="PS50110">
    <property type="entry name" value="RESPONSE_REGULATORY"/>
    <property type="match status" value="1"/>
</dbReference>
<dbReference type="InterPro" id="IPR011006">
    <property type="entry name" value="CheY-like_superfamily"/>
</dbReference>
<organism evidence="8 9">
    <name type="scientific">Pelomicrobium methylotrophicum</name>
    <dbReference type="NCBI Taxonomy" id="2602750"/>
    <lineage>
        <taxon>Bacteria</taxon>
        <taxon>Pseudomonadati</taxon>
        <taxon>Pseudomonadota</taxon>
        <taxon>Hydrogenophilia</taxon>
        <taxon>Hydrogenophilia incertae sedis</taxon>
        <taxon>Pelomicrobium</taxon>
    </lineage>
</organism>
<dbReference type="PANTHER" id="PTHR43214:SF41">
    <property type="entry name" value="NITRATE_NITRITE RESPONSE REGULATOR PROTEIN NARP"/>
    <property type="match status" value="1"/>
</dbReference>
<dbReference type="InterPro" id="IPR039420">
    <property type="entry name" value="WalR-like"/>
</dbReference>
<evidence type="ECO:0000256" key="5">
    <source>
        <dbReference type="PROSITE-ProRule" id="PRU00169"/>
    </source>
</evidence>
<evidence type="ECO:0000313" key="8">
    <source>
        <dbReference type="EMBL" id="TXF11794.1"/>
    </source>
</evidence>
<feature type="domain" description="HTH luxR-type" evidence="6">
    <location>
        <begin position="144"/>
        <end position="209"/>
    </location>
</feature>
<dbReference type="PROSITE" id="PS50043">
    <property type="entry name" value="HTH_LUXR_2"/>
    <property type="match status" value="1"/>
</dbReference>
<dbReference type="AlphaFoldDB" id="A0A5C7EKB6"/>
<evidence type="ECO:0000259" key="7">
    <source>
        <dbReference type="PROSITE" id="PS50110"/>
    </source>
</evidence>
<dbReference type="EMBL" id="VPFL01000010">
    <property type="protein sequence ID" value="TXF11794.1"/>
    <property type="molecule type" value="Genomic_DNA"/>
</dbReference>
<gene>
    <name evidence="8" type="ORF">FR698_08410</name>
</gene>
<comment type="caution">
    <text evidence="8">The sequence shown here is derived from an EMBL/GenBank/DDBJ whole genome shotgun (WGS) entry which is preliminary data.</text>
</comment>
<keyword evidence="9" id="KW-1185">Reference proteome</keyword>
<dbReference type="Pfam" id="PF00072">
    <property type="entry name" value="Response_reg"/>
    <property type="match status" value="1"/>
</dbReference>
<dbReference type="InParanoid" id="A0A5C7EKB6"/>
<feature type="modified residue" description="4-aspartylphosphate" evidence="5">
    <location>
        <position position="56"/>
    </location>
</feature>
<dbReference type="PANTHER" id="PTHR43214">
    <property type="entry name" value="TWO-COMPONENT RESPONSE REGULATOR"/>
    <property type="match status" value="1"/>
</dbReference>
<reference evidence="8 9" key="1">
    <citation type="submission" date="2019-08" db="EMBL/GenBank/DDBJ databases">
        <title>Pelomicrobium methylotrophicum gen. nov., sp. nov. a moderately thermophilic, facultatively anaerobic, lithoautotrophic and methylotrophic bacterium isolated from a terrestrial mud volcano.</title>
        <authorList>
            <person name="Slobodkina G.B."/>
            <person name="Merkel A.Y."/>
            <person name="Slobodkin A.I."/>
        </authorList>
    </citation>
    <scope>NUCLEOTIDE SEQUENCE [LARGE SCALE GENOMIC DNA]</scope>
    <source>
        <strain evidence="8 9">SM250</strain>
    </source>
</reference>
<proteinExistence type="predicted"/>
<dbReference type="GO" id="GO:0000160">
    <property type="term" value="P:phosphorelay signal transduction system"/>
    <property type="evidence" value="ECO:0007669"/>
    <property type="project" value="InterPro"/>
</dbReference>
<name>A0A5C7EKB6_9PROT</name>
<feature type="domain" description="Response regulatory" evidence="7">
    <location>
        <begin position="3"/>
        <end position="121"/>
    </location>
</feature>
<dbReference type="CDD" id="cd17535">
    <property type="entry name" value="REC_NarL-like"/>
    <property type="match status" value="1"/>
</dbReference>
<accession>A0A5C7EKB6</accession>
<keyword evidence="1 5" id="KW-0597">Phosphoprotein</keyword>
<evidence type="ECO:0000256" key="2">
    <source>
        <dbReference type="ARBA" id="ARBA00023015"/>
    </source>
</evidence>
<dbReference type="SMART" id="SM00448">
    <property type="entry name" value="REC"/>
    <property type="match status" value="1"/>
</dbReference>
<evidence type="ECO:0000256" key="3">
    <source>
        <dbReference type="ARBA" id="ARBA00023125"/>
    </source>
</evidence>
<dbReference type="Pfam" id="PF00196">
    <property type="entry name" value="GerE"/>
    <property type="match status" value="1"/>
</dbReference>
<keyword evidence="2" id="KW-0805">Transcription regulation</keyword>
<sequence length="212" mass="23320">MIRVLIVDDHAVVRHGLKQILNDTGDLRVAGEAGDGVEAIQWLRRHGDDCHVVLLDISMPNKGGLDTLSQIHREFPRLPVLVLSMYPEDVIGLRTLKAGAAGYLTKQAAAEQLVEAIRQVASGHRYVSPALAEQLADSFVNGYQGAPHELLSDREYQTLCLIASGKTLSQIAEELKISIKTVSVYRARLLEKMKLKNNAELTRYAVSKGLVD</sequence>
<dbReference type="CDD" id="cd06170">
    <property type="entry name" value="LuxR_C_like"/>
    <property type="match status" value="1"/>
</dbReference>
<dbReference type="SUPFAM" id="SSF46894">
    <property type="entry name" value="C-terminal effector domain of the bipartite response regulators"/>
    <property type="match status" value="1"/>
</dbReference>
<evidence type="ECO:0000256" key="4">
    <source>
        <dbReference type="ARBA" id="ARBA00023163"/>
    </source>
</evidence>
<dbReference type="Gene3D" id="3.40.50.2300">
    <property type="match status" value="1"/>
</dbReference>
<dbReference type="GO" id="GO:0003677">
    <property type="term" value="F:DNA binding"/>
    <property type="evidence" value="ECO:0007669"/>
    <property type="project" value="UniProtKB-KW"/>
</dbReference>
<evidence type="ECO:0000256" key="1">
    <source>
        <dbReference type="ARBA" id="ARBA00022553"/>
    </source>
</evidence>
<keyword evidence="3" id="KW-0238">DNA-binding</keyword>
<dbReference type="SUPFAM" id="SSF52172">
    <property type="entry name" value="CheY-like"/>
    <property type="match status" value="1"/>
</dbReference>
<evidence type="ECO:0000259" key="6">
    <source>
        <dbReference type="PROSITE" id="PS50043"/>
    </source>
</evidence>
<dbReference type="RefSeq" id="WP_147799757.1">
    <property type="nucleotide sequence ID" value="NZ_VPFL01000010.1"/>
</dbReference>
<keyword evidence="4" id="KW-0804">Transcription</keyword>
<dbReference type="SMART" id="SM00421">
    <property type="entry name" value="HTH_LUXR"/>
    <property type="match status" value="1"/>
</dbReference>
<dbReference type="InterPro" id="IPR001789">
    <property type="entry name" value="Sig_transdc_resp-reg_receiver"/>
</dbReference>
<dbReference type="Proteomes" id="UP000321201">
    <property type="component" value="Unassembled WGS sequence"/>
</dbReference>
<protein>
    <submittedName>
        <fullName evidence="8">Response regulator transcription factor</fullName>
    </submittedName>
</protein>
<evidence type="ECO:0000313" key="9">
    <source>
        <dbReference type="Proteomes" id="UP000321201"/>
    </source>
</evidence>
<dbReference type="PRINTS" id="PR00038">
    <property type="entry name" value="HTHLUXR"/>
</dbReference>
<dbReference type="InterPro" id="IPR016032">
    <property type="entry name" value="Sig_transdc_resp-reg_C-effctor"/>
</dbReference>
<dbReference type="GO" id="GO:0006355">
    <property type="term" value="P:regulation of DNA-templated transcription"/>
    <property type="evidence" value="ECO:0007669"/>
    <property type="project" value="InterPro"/>
</dbReference>
<dbReference type="InterPro" id="IPR058245">
    <property type="entry name" value="NreC/VraR/RcsB-like_REC"/>
</dbReference>
<dbReference type="OrthoDB" id="5293313at2"/>